<evidence type="ECO:0000313" key="1">
    <source>
        <dbReference type="EMBL" id="KAJ8628661.1"/>
    </source>
</evidence>
<dbReference type="EMBL" id="CM056815">
    <property type="protein sequence ID" value="KAJ8628661.1"/>
    <property type="molecule type" value="Genomic_DNA"/>
</dbReference>
<comment type="caution">
    <text evidence="1">The sequence shown here is derived from an EMBL/GenBank/DDBJ whole genome shotgun (WGS) entry which is preliminary data.</text>
</comment>
<evidence type="ECO:0000313" key="2">
    <source>
        <dbReference type="Proteomes" id="UP001234297"/>
    </source>
</evidence>
<gene>
    <name evidence="1" type="ORF">MRB53_021984</name>
</gene>
<name>A0ACC2L591_PERAE</name>
<protein>
    <submittedName>
        <fullName evidence="1">Uncharacterized protein</fullName>
    </submittedName>
</protein>
<dbReference type="Proteomes" id="UP001234297">
    <property type="component" value="Chromosome 7"/>
</dbReference>
<keyword evidence="2" id="KW-1185">Reference proteome</keyword>
<accession>A0ACC2L591</accession>
<sequence>MKRRPLSPLQLPEKEVWPGGPQPFRRRPSTATKAEMLPSLFAADRLEKKEITSRSTRATCRCLIWGGGVERGEDGEAGGGAVLIPGGVRGRLVLAGIYNTAKGVFFVLWRVEEGEMELGVTLEELLHCLFEGDKDDKFVCEQSPSFALCSFPGEIRVL</sequence>
<organism evidence="1 2">
    <name type="scientific">Persea americana</name>
    <name type="common">Avocado</name>
    <dbReference type="NCBI Taxonomy" id="3435"/>
    <lineage>
        <taxon>Eukaryota</taxon>
        <taxon>Viridiplantae</taxon>
        <taxon>Streptophyta</taxon>
        <taxon>Embryophyta</taxon>
        <taxon>Tracheophyta</taxon>
        <taxon>Spermatophyta</taxon>
        <taxon>Magnoliopsida</taxon>
        <taxon>Magnoliidae</taxon>
        <taxon>Laurales</taxon>
        <taxon>Lauraceae</taxon>
        <taxon>Persea</taxon>
    </lineage>
</organism>
<reference evidence="1 2" key="1">
    <citation type="journal article" date="2022" name="Hortic Res">
        <title>A haplotype resolved chromosomal level avocado genome allows analysis of novel avocado genes.</title>
        <authorList>
            <person name="Nath O."/>
            <person name="Fletcher S.J."/>
            <person name="Hayward A."/>
            <person name="Shaw L.M."/>
            <person name="Masouleh A.K."/>
            <person name="Furtado A."/>
            <person name="Henry R.J."/>
            <person name="Mitter N."/>
        </authorList>
    </citation>
    <scope>NUCLEOTIDE SEQUENCE [LARGE SCALE GENOMIC DNA]</scope>
    <source>
        <strain evidence="2">cv. Hass</strain>
    </source>
</reference>
<proteinExistence type="predicted"/>